<keyword evidence="1" id="KW-0934">Plastid</keyword>
<accession>A0A2S1FX27</accession>
<dbReference type="GO" id="GO:0042781">
    <property type="term" value="F:3'-tRNA processing endoribonuclease activity"/>
    <property type="evidence" value="ECO:0007669"/>
    <property type="project" value="TreeGrafter"/>
</dbReference>
<dbReference type="Gene3D" id="3.60.15.10">
    <property type="entry name" value="Ribonuclease Z/Hydroxyacylglutathione hydrolase-like"/>
    <property type="match status" value="1"/>
</dbReference>
<dbReference type="AlphaFoldDB" id="A0A2S1FX27"/>
<gene>
    <name evidence="1" type="primary">ycf56</name>
    <name evidence="1" type="ORF">Grafi_p054</name>
</gene>
<keyword evidence="1" id="KW-0150">Chloroplast</keyword>
<reference evidence="1" key="1">
    <citation type="submission" date="2017-12" db="EMBL/GenBank/DDBJ databases">
        <title>Complete Sequences of the chloroplast DNA of the Grateloupia filicina.</title>
        <authorList>
            <person name="Liu T."/>
            <person name="Liu C."/>
            <person name="Li Y."/>
        </authorList>
    </citation>
    <scope>NUCLEOTIDE SEQUENCE</scope>
</reference>
<sequence>MVIYMDIINLTHNIFISGHRVKSFALKLGQTKNIWLVNCHEGCQHDLIKENIKISQISGIILTDLNIDSTAGLLGLLSSLSLLNRKKILHIYGPPNLDQYINLMKKYAKTNFCYSLYLHIFKTRLLLDFDNYQVYAFIKKNKEFVFLNKERNKIFILSKAKLFRLIEGPLYGKLKQGMVFLLPDGFVVDGTSFVLDRYSGIKTSFLGDFYINRQSAEISSLSNIIYSLFY</sequence>
<dbReference type="SUPFAM" id="SSF56281">
    <property type="entry name" value="Metallo-hydrolase/oxidoreductase"/>
    <property type="match status" value="1"/>
</dbReference>
<name>A0A2S1FX27_9FLOR</name>
<evidence type="ECO:0000313" key="1">
    <source>
        <dbReference type="EMBL" id="AWD77325.1"/>
    </source>
</evidence>
<dbReference type="PANTHER" id="PTHR46018">
    <property type="entry name" value="ZINC PHOSPHODIESTERASE ELAC PROTEIN 1"/>
    <property type="match status" value="1"/>
</dbReference>
<dbReference type="PANTHER" id="PTHR46018:SF2">
    <property type="entry name" value="ZINC PHOSPHODIESTERASE ELAC PROTEIN 1"/>
    <property type="match status" value="1"/>
</dbReference>
<dbReference type="RefSeq" id="YP_009488624.1">
    <property type="nucleotide sequence ID" value="NC_037841.1"/>
</dbReference>
<dbReference type="EMBL" id="MG598531">
    <property type="protein sequence ID" value="AWD77325.1"/>
    <property type="molecule type" value="Genomic_DNA"/>
</dbReference>
<dbReference type="InterPro" id="IPR036866">
    <property type="entry name" value="RibonucZ/Hydroxyglut_hydro"/>
</dbReference>
<geneLocation type="chloroplast" evidence="1"/>
<proteinExistence type="predicted"/>
<organism evidence="1">
    <name type="scientific">Grateloupia filicina</name>
    <dbReference type="NCBI Taxonomy" id="31455"/>
    <lineage>
        <taxon>Eukaryota</taxon>
        <taxon>Rhodophyta</taxon>
        <taxon>Florideophyceae</taxon>
        <taxon>Rhodymeniophycidae</taxon>
        <taxon>Halymeniales</taxon>
        <taxon>Halymeniaceae</taxon>
        <taxon>Grateloupia</taxon>
    </lineage>
</organism>
<dbReference type="GeneID" id="36944949"/>
<protein>
    <submittedName>
        <fullName evidence="1">Ycf56</fullName>
    </submittedName>
</protein>